<organism evidence="10 11">
    <name type="scientific">Solanum pinnatisectum</name>
    <name type="common">tansyleaf nightshade</name>
    <dbReference type="NCBI Taxonomy" id="50273"/>
    <lineage>
        <taxon>Eukaryota</taxon>
        <taxon>Viridiplantae</taxon>
        <taxon>Streptophyta</taxon>
        <taxon>Embryophyta</taxon>
        <taxon>Tracheophyta</taxon>
        <taxon>Spermatophyta</taxon>
        <taxon>Magnoliopsida</taxon>
        <taxon>eudicotyledons</taxon>
        <taxon>Gunneridae</taxon>
        <taxon>Pentapetalae</taxon>
        <taxon>asterids</taxon>
        <taxon>lamiids</taxon>
        <taxon>Solanales</taxon>
        <taxon>Solanaceae</taxon>
        <taxon>Solanoideae</taxon>
        <taxon>Solaneae</taxon>
        <taxon>Solanum</taxon>
    </lineage>
</organism>
<evidence type="ECO:0000256" key="1">
    <source>
        <dbReference type="ARBA" id="ARBA00001946"/>
    </source>
</evidence>
<comment type="cofactor">
    <cofactor evidence="1">
        <name>Mg(2+)</name>
        <dbReference type="ChEBI" id="CHEBI:18420"/>
    </cofactor>
</comment>
<evidence type="ECO:0000313" key="10">
    <source>
        <dbReference type="EMBL" id="KAK4739450.1"/>
    </source>
</evidence>
<evidence type="ECO:0000313" key="11">
    <source>
        <dbReference type="Proteomes" id="UP001311915"/>
    </source>
</evidence>
<dbReference type="Proteomes" id="UP001311915">
    <property type="component" value="Unassembled WGS sequence"/>
</dbReference>
<sequence>MAPAAAVMSNYEEEQIVRPVADFSPSLWGDRFHSFSFDNKVAEKYVEEIETLKEQTRSMLMSGKTLSEKFDLIDIVERLGIAYHFEKQIDDMLDHIFNIDPKFEAHEYNNLGTLSLQFRILRQHGYNISPKIFSRFQDANGKFNESLCNDIKGLLNLYEASHVRTHGEDILEEALAFSTAHLESSAPHLKSPLSKQVTHALEQSLHKSIPRVETRYFISIYEEEEFKNDVLLRFAKLDFNLLQMLHKQELSEVSRWWKDLDFVTTLPYARDRAVECYFWTMGVYAEPQYSQARVMLAKTIAMISIVDDTFDAYGIVKELEVYTDAIQRWDISQIDRLPEYMKISYKALLDLYNDYETELSTDGRSDVVQYAKERMKEIVRNYFVEAKWFIEGYMPPVSEYLSNALATSTYYLLTTTSYLGMKCATKKDFEWLATNPKILEANVTLCRVIDDIATYDCYMRDYGVSTEVAMDKFQEMAETAWKDVNEGILGPTPVSTKILTRILNLARIIDVTYKHNQDGYTHPEKVLKPHIIALLVDSIEI</sequence>
<dbReference type="Gene3D" id="1.10.600.10">
    <property type="entry name" value="Farnesyl Diphosphate Synthase"/>
    <property type="match status" value="1"/>
</dbReference>
<dbReference type="GO" id="GO:0010333">
    <property type="term" value="F:terpene synthase activity"/>
    <property type="evidence" value="ECO:0007669"/>
    <property type="project" value="InterPro"/>
</dbReference>
<evidence type="ECO:0000259" key="8">
    <source>
        <dbReference type="Pfam" id="PF01397"/>
    </source>
</evidence>
<dbReference type="GO" id="GO:0016102">
    <property type="term" value="P:diterpenoid biosynthetic process"/>
    <property type="evidence" value="ECO:0007669"/>
    <property type="project" value="InterPro"/>
</dbReference>
<dbReference type="SFLD" id="SFLDG01019">
    <property type="entry name" value="Terpene_Cyclase_Like_1_C_Termi"/>
    <property type="match status" value="1"/>
</dbReference>
<comment type="pathway">
    <text evidence="2">Secondary metabolite biosynthesis; terpenoid biosynthesis.</text>
</comment>
<dbReference type="InterPro" id="IPR008949">
    <property type="entry name" value="Isoprenoid_synthase_dom_sf"/>
</dbReference>
<dbReference type="SFLD" id="SFLDS00005">
    <property type="entry name" value="Isoprenoid_Synthase_Type_I"/>
    <property type="match status" value="1"/>
</dbReference>
<dbReference type="EMBL" id="JAWPEI010000001">
    <property type="protein sequence ID" value="KAK4739450.1"/>
    <property type="molecule type" value="Genomic_DNA"/>
</dbReference>
<dbReference type="SUPFAM" id="SSF48576">
    <property type="entry name" value="Terpenoid synthases"/>
    <property type="match status" value="1"/>
</dbReference>
<comment type="similarity">
    <text evidence="7">Belongs to the terpene synthase family. Tpsa subfamily.</text>
</comment>
<dbReference type="FunFam" id="1.50.10.130:FF:000001">
    <property type="entry name" value="Isoprene synthase, chloroplastic"/>
    <property type="match status" value="1"/>
</dbReference>
<reference evidence="10 11" key="1">
    <citation type="submission" date="2023-10" db="EMBL/GenBank/DDBJ databases">
        <title>Genome-Wide Identification Analysis in wild type Solanum Pinnatisectum Reveals Some Genes Defensing Phytophthora Infestans.</title>
        <authorList>
            <person name="Sun C."/>
        </authorList>
    </citation>
    <scope>NUCLEOTIDE SEQUENCE [LARGE SCALE GENOMIC DNA]</scope>
    <source>
        <strain evidence="10">LQN</strain>
        <tissue evidence="10">Leaf</tissue>
    </source>
</reference>
<dbReference type="GO" id="GO:0000287">
    <property type="term" value="F:magnesium ion binding"/>
    <property type="evidence" value="ECO:0007669"/>
    <property type="project" value="InterPro"/>
</dbReference>
<evidence type="ECO:0000256" key="7">
    <source>
        <dbReference type="ARBA" id="ARBA00038405"/>
    </source>
</evidence>
<evidence type="ECO:0008006" key="12">
    <source>
        <dbReference type="Google" id="ProtNLM"/>
    </source>
</evidence>
<dbReference type="SUPFAM" id="SSF48239">
    <property type="entry name" value="Terpenoid cyclases/Protein prenyltransferases"/>
    <property type="match status" value="1"/>
</dbReference>
<evidence type="ECO:0000256" key="3">
    <source>
        <dbReference type="ARBA" id="ARBA00022490"/>
    </source>
</evidence>
<evidence type="ECO:0000256" key="6">
    <source>
        <dbReference type="ARBA" id="ARBA00023239"/>
    </source>
</evidence>
<evidence type="ECO:0000259" key="9">
    <source>
        <dbReference type="Pfam" id="PF03936"/>
    </source>
</evidence>
<name>A0AAV9MN69_9SOLN</name>
<dbReference type="AlphaFoldDB" id="A0AAV9MN69"/>
<feature type="domain" description="Terpene synthase metal-binding" evidence="9">
    <location>
        <begin position="258"/>
        <end position="483"/>
    </location>
</feature>
<dbReference type="Pfam" id="PF01397">
    <property type="entry name" value="Terpene_synth"/>
    <property type="match status" value="1"/>
</dbReference>
<protein>
    <recommendedName>
        <fullName evidence="12">Vetispiradiene synthase</fullName>
    </recommendedName>
</protein>
<evidence type="ECO:0000256" key="2">
    <source>
        <dbReference type="ARBA" id="ARBA00004721"/>
    </source>
</evidence>
<gene>
    <name evidence="10" type="ORF">R3W88_003147</name>
</gene>
<dbReference type="InterPro" id="IPR036965">
    <property type="entry name" value="Terpene_synth_N_sf"/>
</dbReference>
<dbReference type="PANTHER" id="PTHR31225:SF253">
    <property type="entry name" value="SESQUITERPENE SYNTHASE 31"/>
    <property type="match status" value="1"/>
</dbReference>
<keyword evidence="5" id="KW-0460">Magnesium</keyword>
<dbReference type="InterPro" id="IPR005630">
    <property type="entry name" value="Terpene_synthase_metal-bd"/>
</dbReference>
<comment type="caution">
    <text evidence="10">The sequence shown here is derived from an EMBL/GenBank/DDBJ whole genome shotgun (WGS) entry which is preliminary data.</text>
</comment>
<dbReference type="InterPro" id="IPR034741">
    <property type="entry name" value="Terpene_cyclase-like_1_C"/>
</dbReference>
<keyword evidence="6" id="KW-0456">Lyase</keyword>
<keyword evidence="11" id="KW-1185">Reference proteome</keyword>
<dbReference type="InterPro" id="IPR008930">
    <property type="entry name" value="Terpenoid_cyclase/PrenylTrfase"/>
</dbReference>
<feature type="domain" description="Terpene synthase N-terminal" evidence="8">
    <location>
        <begin position="28"/>
        <end position="201"/>
    </location>
</feature>
<dbReference type="Pfam" id="PF03936">
    <property type="entry name" value="Terpene_synth_C"/>
    <property type="match status" value="1"/>
</dbReference>
<dbReference type="FunFam" id="1.10.600.10:FF:000007">
    <property type="entry name" value="Isoprene synthase, chloroplastic"/>
    <property type="match status" value="1"/>
</dbReference>
<dbReference type="InterPro" id="IPR050148">
    <property type="entry name" value="Terpene_synthase-like"/>
</dbReference>
<dbReference type="CDD" id="cd00684">
    <property type="entry name" value="Terpene_cyclase_plant_C1"/>
    <property type="match status" value="1"/>
</dbReference>
<dbReference type="PANTHER" id="PTHR31225">
    <property type="entry name" value="OS04G0344100 PROTEIN-RELATED"/>
    <property type="match status" value="1"/>
</dbReference>
<keyword evidence="4" id="KW-0479">Metal-binding</keyword>
<dbReference type="InterPro" id="IPR044814">
    <property type="entry name" value="Terpene_cyclase_plant_C1"/>
</dbReference>
<dbReference type="InterPro" id="IPR001906">
    <property type="entry name" value="Terpene_synth_N"/>
</dbReference>
<evidence type="ECO:0000256" key="5">
    <source>
        <dbReference type="ARBA" id="ARBA00022842"/>
    </source>
</evidence>
<accession>A0AAV9MN69</accession>
<evidence type="ECO:0000256" key="4">
    <source>
        <dbReference type="ARBA" id="ARBA00022723"/>
    </source>
</evidence>
<proteinExistence type="inferred from homology"/>
<dbReference type="Gene3D" id="1.50.10.130">
    <property type="entry name" value="Terpene synthase, N-terminal domain"/>
    <property type="match status" value="1"/>
</dbReference>
<keyword evidence="3" id="KW-0963">Cytoplasm</keyword>